<evidence type="ECO:0000313" key="6">
    <source>
        <dbReference type="EMBL" id="KAK0426454.1"/>
    </source>
</evidence>
<dbReference type="SUPFAM" id="SSF75399">
    <property type="entry name" value="Plakin repeat"/>
    <property type="match status" value="12"/>
</dbReference>
<feature type="compositionally biased region" description="Basic and acidic residues" evidence="4">
    <location>
        <begin position="428"/>
        <end position="440"/>
    </location>
</feature>
<dbReference type="GO" id="GO:0005882">
    <property type="term" value="C:intermediate filament"/>
    <property type="evidence" value="ECO:0007669"/>
    <property type="project" value="TreeGrafter"/>
</dbReference>
<dbReference type="SMART" id="SM00150">
    <property type="entry name" value="SPEC"/>
    <property type="match status" value="7"/>
</dbReference>
<feature type="compositionally biased region" description="Polar residues" evidence="4">
    <location>
        <begin position="10"/>
        <end position="23"/>
    </location>
</feature>
<name>A0AA39MAF4_9BILA</name>
<dbReference type="GO" id="GO:0045104">
    <property type="term" value="P:intermediate filament cytoskeleton organization"/>
    <property type="evidence" value="ECO:0007669"/>
    <property type="project" value="InterPro"/>
</dbReference>
<dbReference type="SMART" id="SM00033">
    <property type="entry name" value="CH"/>
    <property type="match status" value="2"/>
</dbReference>
<dbReference type="InterPro" id="IPR043197">
    <property type="entry name" value="Plakin"/>
</dbReference>
<evidence type="ECO:0000256" key="4">
    <source>
        <dbReference type="SAM" id="MobiDB-lite"/>
    </source>
</evidence>
<dbReference type="EMBL" id="JAUCMV010000001">
    <property type="protein sequence ID" value="KAK0426454.1"/>
    <property type="molecule type" value="Genomic_DNA"/>
</dbReference>
<keyword evidence="7" id="KW-1185">Reference proteome</keyword>
<dbReference type="FunFam" id="1.10.418.10:FF:000057">
    <property type="entry name" value="Calmin"/>
    <property type="match status" value="1"/>
</dbReference>
<gene>
    <name evidence="6" type="ORF">QR680_009718</name>
</gene>
<dbReference type="Proteomes" id="UP001175271">
    <property type="component" value="Unassembled WGS sequence"/>
</dbReference>
<dbReference type="Pfam" id="PF00307">
    <property type="entry name" value="CH"/>
    <property type="match status" value="2"/>
</dbReference>
<dbReference type="PROSITE" id="PS00019">
    <property type="entry name" value="ACTININ_1"/>
    <property type="match status" value="1"/>
</dbReference>
<evidence type="ECO:0000259" key="5">
    <source>
        <dbReference type="PROSITE" id="PS50021"/>
    </source>
</evidence>
<dbReference type="SUPFAM" id="SSF46966">
    <property type="entry name" value="Spectrin repeat"/>
    <property type="match status" value="6"/>
</dbReference>
<comment type="caution">
    <text evidence="6">The sequence shown here is derived from an EMBL/GenBank/DDBJ whole genome shotgun (WGS) entry which is preliminary data.</text>
</comment>
<dbReference type="Gene3D" id="3.90.1290.10">
    <property type="entry name" value="Plakin repeat"/>
    <property type="match status" value="9"/>
</dbReference>
<dbReference type="FunFam" id="1.10.418.10:FF:000048">
    <property type="entry name" value="Short stop, isoform B"/>
    <property type="match status" value="1"/>
</dbReference>
<dbReference type="InterPro" id="IPR018159">
    <property type="entry name" value="Spectrin/alpha-actinin"/>
</dbReference>
<dbReference type="GO" id="GO:0016020">
    <property type="term" value="C:membrane"/>
    <property type="evidence" value="ECO:0007669"/>
    <property type="project" value="TreeGrafter"/>
</dbReference>
<dbReference type="Gene3D" id="2.30.30.40">
    <property type="entry name" value="SH3 Domains"/>
    <property type="match status" value="1"/>
</dbReference>
<keyword evidence="2" id="KW-0677">Repeat</keyword>
<keyword evidence="3" id="KW-0009">Actin-binding</keyword>
<dbReference type="Gene3D" id="1.20.58.60">
    <property type="match status" value="6"/>
</dbReference>
<dbReference type="Gene3D" id="1.10.418.10">
    <property type="entry name" value="Calponin-like domain"/>
    <property type="match status" value="2"/>
</dbReference>
<evidence type="ECO:0000256" key="3">
    <source>
        <dbReference type="ARBA" id="ARBA00023203"/>
    </source>
</evidence>
<protein>
    <recommendedName>
        <fullName evidence="5">Calponin-homology (CH) domain-containing protein</fullName>
    </recommendedName>
</protein>
<dbReference type="InterPro" id="IPR001101">
    <property type="entry name" value="Plectin_repeat"/>
</dbReference>
<dbReference type="GO" id="GO:0005737">
    <property type="term" value="C:cytoplasm"/>
    <property type="evidence" value="ECO:0007669"/>
    <property type="project" value="TreeGrafter"/>
</dbReference>
<organism evidence="6 7">
    <name type="scientific">Steinernema hermaphroditum</name>
    <dbReference type="NCBI Taxonomy" id="289476"/>
    <lineage>
        <taxon>Eukaryota</taxon>
        <taxon>Metazoa</taxon>
        <taxon>Ecdysozoa</taxon>
        <taxon>Nematoda</taxon>
        <taxon>Chromadorea</taxon>
        <taxon>Rhabditida</taxon>
        <taxon>Tylenchina</taxon>
        <taxon>Panagrolaimomorpha</taxon>
        <taxon>Strongyloidoidea</taxon>
        <taxon>Steinernematidae</taxon>
        <taxon>Steinernema</taxon>
    </lineage>
</organism>
<feature type="region of interest" description="Disordered" evidence="4">
    <location>
        <begin position="3771"/>
        <end position="3834"/>
    </location>
</feature>
<dbReference type="PANTHER" id="PTHR23169:SF23">
    <property type="entry name" value="SHORT STOP, ISOFORM H"/>
    <property type="match status" value="1"/>
</dbReference>
<proteinExistence type="predicted"/>
<dbReference type="SMART" id="SM00250">
    <property type="entry name" value="PLEC"/>
    <property type="match status" value="17"/>
</dbReference>
<dbReference type="SUPFAM" id="SSF47576">
    <property type="entry name" value="Calponin-homology domain, CH-domain"/>
    <property type="match status" value="1"/>
</dbReference>
<accession>A0AA39MAF4</accession>
<dbReference type="InterPro" id="IPR001589">
    <property type="entry name" value="Actinin_actin-bd_CS"/>
</dbReference>
<dbReference type="InterPro" id="IPR002017">
    <property type="entry name" value="Spectrin_repeat"/>
</dbReference>
<dbReference type="PANTHER" id="PTHR23169">
    <property type="entry name" value="ENVOPLAKIN"/>
    <property type="match status" value="1"/>
</dbReference>
<feature type="domain" description="Calponin-homology (CH)" evidence="5">
    <location>
        <begin position="68"/>
        <end position="171"/>
    </location>
</feature>
<dbReference type="InterPro" id="IPR001715">
    <property type="entry name" value="CH_dom"/>
</dbReference>
<feature type="region of interest" description="Disordered" evidence="4">
    <location>
        <begin position="1673"/>
        <end position="1797"/>
    </location>
</feature>
<dbReference type="Pfam" id="PF00435">
    <property type="entry name" value="Spectrin"/>
    <property type="match status" value="2"/>
</dbReference>
<dbReference type="GO" id="GO:0030056">
    <property type="term" value="C:hemidesmosome"/>
    <property type="evidence" value="ECO:0007669"/>
    <property type="project" value="TreeGrafter"/>
</dbReference>
<dbReference type="Pfam" id="PF17902">
    <property type="entry name" value="SH3_10"/>
    <property type="match status" value="1"/>
</dbReference>
<feature type="compositionally biased region" description="Basic and acidic residues" evidence="4">
    <location>
        <begin position="3822"/>
        <end position="3834"/>
    </location>
</feature>
<feature type="compositionally biased region" description="Low complexity" evidence="4">
    <location>
        <begin position="3809"/>
        <end position="3821"/>
    </location>
</feature>
<feature type="compositionally biased region" description="Low complexity" evidence="4">
    <location>
        <begin position="3018"/>
        <end position="3039"/>
    </location>
</feature>
<keyword evidence="1" id="KW-0597">Phosphoprotein</keyword>
<dbReference type="CDD" id="cd21188">
    <property type="entry name" value="CH_PLEC-like_rpt1"/>
    <property type="match status" value="1"/>
</dbReference>
<feature type="region of interest" description="Disordered" evidence="4">
    <location>
        <begin position="428"/>
        <end position="450"/>
    </location>
</feature>
<dbReference type="GO" id="GO:0005198">
    <property type="term" value="F:structural molecule activity"/>
    <property type="evidence" value="ECO:0007669"/>
    <property type="project" value="TreeGrafter"/>
</dbReference>
<evidence type="ECO:0000313" key="7">
    <source>
        <dbReference type="Proteomes" id="UP001175271"/>
    </source>
</evidence>
<dbReference type="InterPro" id="IPR036872">
    <property type="entry name" value="CH_dom_sf"/>
</dbReference>
<dbReference type="InterPro" id="IPR041615">
    <property type="entry name" value="Desmoplakin_SH3"/>
</dbReference>
<feature type="compositionally biased region" description="Polar residues" evidence="4">
    <location>
        <begin position="3771"/>
        <end position="3792"/>
    </location>
</feature>
<dbReference type="GO" id="GO:0003779">
    <property type="term" value="F:actin binding"/>
    <property type="evidence" value="ECO:0007669"/>
    <property type="project" value="UniProtKB-KW"/>
</dbReference>
<dbReference type="InterPro" id="IPR035915">
    <property type="entry name" value="Plakin_repeat_sf"/>
</dbReference>
<dbReference type="GO" id="GO:0042060">
    <property type="term" value="P:wound healing"/>
    <property type="evidence" value="ECO:0007669"/>
    <property type="project" value="TreeGrafter"/>
</dbReference>
<dbReference type="PROSITE" id="PS00020">
    <property type="entry name" value="ACTININ_2"/>
    <property type="match status" value="1"/>
</dbReference>
<dbReference type="CDD" id="cd00176">
    <property type="entry name" value="SPEC"/>
    <property type="match status" value="4"/>
</dbReference>
<evidence type="ECO:0000256" key="1">
    <source>
        <dbReference type="ARBA" id="ARBA00022553"/>
    </source>
</evidence>
<feature type="domain" description="Calponin-homology (CH)" evidence="5">
    <location>
        <begin position="460"/>
        <end position="567"/>
    </location>
</feature>
<evidence type="ECO:0000256" key="2">
    <source>
        <dbReference type="ARBA" id="ARBA00022737"/>
    </source>
</evidence>
<feature type="region of interest" description="Disordered" evidence="4">
    <location>
        <begin position="1"/>
        <end position="23"/>
    </location>
</feature>
<feature type="region of interest" description="Disordered" evidence="4">
    <location>
        <begin position="3012"/>
        <end position="3039"/>
    </location>
</feature>
<sequence>MSRANGHSYGGSNANGPQGHNGSFYSPVNGNGYVSDYSSDYYQFDPVETECLEHYEHNLEKYKDERDAIQKKTFTKWVNKHLSKTGRNVADLFVDLQDGLNLIALLEALSSERIPREHGFTRFHRIQNVQTSLDFLKRKHIKLVNIRPEDIVEGNGKLTLGLIWTIILNFQVSVIKQRQQQELAESYIAAASNPTSPSTLRQVSLLLLLLTSLTDSKGPFPHCPIPASPACSVPSRAVCRDFFSLLCGGERRPREAARWRNFPPAHRRRLRQGARNHNRIFSPTQTPYADYPAPDLLLPEARLHPGCDCEWPRRSAAFAANLLLFHLLLALSTSVMYKVVRSFSRKAERKHESSGSAAVANGGVYGSSGGYVNGSARTSDGYYGTAGGQYQQQQQQLAVANGGATWGGGFSESSSYETREHYERKVQRVKKTRSERERSRSARGANGHQVSEVLTRADGVSARDALLEWARRATAGYPGVNVNNFTSSWRDGLAFNAILHRYRPNLINWNKISDRSVSVRERLDNAFKAAEREFGVPQLLDPEDVNTDKPDEKSIITYVSELYNALPHLDELAKYEDDMFEYEREAREFLSWVLRATDLMNDRQLPTSLGELHRLVAELDKFKSDDLPPKANDRERLASMYSELQTLFAGTDHMSIPAELRSEALDRAWSELLHAIERRYELLHERTSAQGSLADVISRLERGIGITNEKLDHILRRIEETIEKADKLNPSEIQRRVDQITAELNDLDVPIQDLFGDVDILKENRHPEASDYYRQVLGLRQRQDAYLERLRNQLLVRLDHRSQLLQRESSENVQRGQEILLNIEECIEWVRKRLDKLNEMEFSTDLEEMEHLYEEHKVDNHEIQDYQQVVSRCIAAQHQLTDHQTHESYDLLCTLESEYQQLRDLSAGRILDLDSLVAFMRAAQLELVWIHEREDVEVHRNWSDINQLDLPMLRNYYQQLTHDIEQRERRFNDVYNQGAALLNQHHPAVNVIDSYLQNMRARWDWLLSLTVCLDGHLRDATALHEFMEDAGRFEETIKSQLQILEQNFNRTDFSVEEGEKMLHELDHLYSLIKENEKVLESLTTRAQHISPLWQRGERIQRPMPVTAWCNYVDGDVHIRAGDECTLLDNADLIHWDVRCVDGVQARVPSVVFRIPPPDGRLTAFLSRLLSQYEKLRKLWEKKNRMVRLNMVLNTMKTIRGWDLDTFNSMDPEHRDAIIRALNEDANKLLGELDPNDPLALRLREELRLTNEHFYNLLNQSQREPEPDYSNQFDQKIAELLRKLEEAWKKLNDRVGHPVSKNPDELSRAIAEHKAFEEALQALDVDVSDVKELFRQLPNPTPNQRALHDTLNGRWEDLWDLSHMYVERLRALEGVLNGMAEVADIVRQHEITLNSFDDMPAALDRLRGVHSQLLEMNMVLQQQQAIVDSLNHNVALLRQHVARTRFNAANHPDVDRLEEETQRLTVRWENVCSQVVDRLKATEQALQTQMVYRSGYENEIAWLDRVEATIKSLRHPEDMKPEQYQQQLDLLVAEYSQLQERTEAIEAVNREGGKFIREAKGYDSKMRQFHENVVGIHGPTVANEFRRSVPQPQNGADQVTEELEKLNRRFAQLSSLILERRNVISVLIQKWKQKQQDDEERRRAEDEEKRRAFEQARLKALEEADRLRKAREDAERARQMAEEQDRLRREREAAEAARRAAEDAERRRREAEEEAERERRRREEEERRRREEEERRRKEDEDRRRRAAEEDAERWRREEEDRLRREAERRAREEEEAERERQRRKALEDEEKRRWEEAERLRREDEERRRKALEDAERERERLRKEREAREKWEQEQLRKKPKEPVLDIRRGQVGHLVQPEDITEDYEELLDMPDKAHMAEVEDEMNMYQEETEIKTQFYEMEGILHKQAGEIITFVEGIRQGLLDLKSGEFFDIVSGSRMSLEKAAEMGLIEGNFNEVLQKKYGIRRPDTGAEVTLLEAIQIGLYNSDLRQMTDMETGEILPQDICAARGIVSNRDYIKLITMGILKTAPISLESAVEQRLLDTVTGEFVGRFSKEKMDMKDALYNGYIQLTNPHPNAEIKISLSECIDQGFINALSGEFIDRNSEDRFSLHDACSRKMNVLNMHVPEVVNTETRERITLGQAIPKKAVNTRQGNFTDLNTRSGMTLREAFNKDLIARPMTLLEIFDKDMIDSEHRFVDRGTQNRCTLLEALYRNLLDAEVRHIVDPEEKDVVSIAEALERGLLSVDGKIELPKQGKTFTVAEAVHEGLLTRRVRHSIFDVKGVKDTQSGSTISFNEAADAGIINVHQQTVIDRAVNRTLRFQEAQEVVDPLLLELLTQPIGIRDGGAELSVVEAVAREIVDRTKSVFVDKASNRELSPTEAYEAGKISLRGAMQLNALFDVHPSLVAPSKKVDHKKRISRPGGQPTELGADQVKVTLAEAMKQGLIDSRTQRFRQGDTEMSLDDALNQGILDPSSEWIVPAKAAGVGPTIEEKVSETITETGQQLAPKIYPDKSLEESVTTVKRVRTTETTAVGGPGGVSVYRAITGGKGAIEVPADGFHIKEAERKGYIDLASGVVTPPGTDKQLSLDEAFELGIIDAKSISMRDPQTGLTLTGSEAIEKKHMDKNGFVTHRGRRVNLQTAIEENVVKVEFEAPALPSASKKVIQFSSAGGPVMSFRPVGTTVVEEAESEWSFDAAKGELVDLHSGERCALNMALLKGMISKEDLRVRDALTGREMAFEEAEKWGIVDSDRGFYTDKSDNKRYSFTEAAKQHRIYPTGGVPEHAGDAVHTTMKVQTKTQVSKKEALSTGPSNFAELSLTKAIALGQFDAGSGMLALPDAPKEMTIKEAVMKGFVNPYGTTVVDKKTGRELTLLEAMEQNIVDGIGGSVTDTASGRQMDLKTAVKEGVVKGGKVFDSLEGSLVTGRLDMSTGKYQTQDGRSMDLHEAIRSKLIDTESMVIRDPVSGEEVSFNEAIAQNIVDPERGVVFNRRTYEETSFPHALTSGLLVSAGAHRPSTRPAPTTQAPSTSRPTSTSSTSKIIEQKLTLTPYVQPPAMVREPIRDQRTVGDGRREMLDLGGGKQVMVKVVRDDSGVEKGEYVDPSTGMKFTIQLTGDPYVTETKTMVKSTAQVQSVELEPHAEFVGIDKIRDKRNGRIMSLQDAQRMGIARVDKKGKQTTKTYAVFRSNIQNAVTKGVIDSRGEKTSLEDAIRLGIIDVANLSYVAPNGEHLTLAQAANRGLLDVTLSEILPKGVCNPANGESIPISKAIDLGIVNARTGEVRNPFTKEKLTWLDIVKPVYASLTMEGVYDPTKGYAVSVTSAIIDGLIDTRARLYHNPITNEKISLQDASSKGLIDQETLRVITKPFLSDYRSGRVVDLIDAVDENLIDARNRTIQISENVIIPIPRAVQEGKIPKEIGEKLRRVDKMTFAEALGKGIIDVVQNSFTDPDSGKQMTIEQAVAQGFIDTGSVEAMEGFDERNLANVVNSVEFDENSGRIRDKNSGLYLTFRAAVDKDVIDGDSLLHDLETSQTMTIREALNRGRIDGDGKYVDTKTQNRLKLKDAVKYGMIALIASPMQAAQAVTEAVKRRDAEGYKFKIEAVDSETTKRFSSSSVGAGQPRFRTEESTIVRMTPRRAEPSLSVRLRSSVNEDIRGDKARSFIHDPQGYADLQNDFLANLENASFNVEERIIEDPAQLKRVSVREATESGLLDVTTGEIVHPSSNRRYSIPRAVHMRMIEPEAAKRIMESLNMSLEELQQPSTSYVTEVITQSPGGTTTSETQRQSWTKTVNWAGQPAELRASRDPLAPYTTYSSTTTTSRTSDPHDAPLWTRRD</sequence>
<dbReference type="GO" id="GO:0031122">
    <property type="term" value="P:cytoplasmic microtubule organization"/>
    <property type="evidence" value="ECO:0007669"/>
    <property type="project" value="TreeGrafter"/>
</dbReference>
<dbReference type="PROSITE" id="PS50021">
    <property type="entry name" value="CH"/>
    <property type="match status" value="2"/>
</dbReference>
<reference evidence="6" key="1">
    <citation type="submission" date="2023-06" db="EMBL/GenBank/DDBJ databases">
        <title>Genomic analysis of the entomopathogenic nematode Steinernema hermaphroditum.</title>
        <authorList>
            <person name="Schwarz E.M."/>
            <person name="Heppert J.K."/>
            <person name="Baniya A."/>
            <person name="Schwartz H.T."/>
            <person name="Tan C.-H."/>
            <person name="Antoshechkin I."/>
            <person name="Sternberg P.W."/>
            <person name="Goodrich-Blair H."/>
            <person name="Dillman A.R."/>
        </authorList>
    </citation>
    <scope>NUCLEOTIDE SEQUENCE</scope>
    <source>
        <strain evidence="6">PS9179</strain>
        <tissue evidence="6">Whole animal</tissue>
    </source>
</reference>